<protein>
    <submittedName>
        <fullName evidence="1">Uncharacterized protein</fullName>
    </submittedName>
</protein>
<sequence>MVNVVREFYANGKESSDYSKNISEVTNERALLNYGYTIDVGKLILSSIIYIMRGSTSVGLGHPSLIYTLCVATKVRGDQNEEQLFPTSALTRGKILSFK</sequence>
<comment type="caution">
    <text evidence="1">The sequence shown here is derived from an EMBL/GenBank/DDBJ whole genome shotgun (WGS) entry which is preliminary data.</text>
</comment>
<proteinExistence type="predicted"/>
<organism evidence="1 2">
    <name type="scientific">Dendrobium chrysotoxum</name>
    <name type="common">Orchid</name>
    <dbReference type="NCBI Taxonomy" id="161865"/>
    <lineage>
        <taxon>Eukaryota</taxon>
        <taxon>Viridiplantae</taxon>
        <taxon>Streptophyta</taxon>
        <taxon>Embryophyta</taxon>
        <taxon>Tracheophyta</taxon>
        <taxon>Spermatophyta</taxon>
        <taxon>Magnoliopsida</taxon>
        <taxon>Liliopsida</taxon>
        <taxon>Asparagales</taxon>
        <taxon>Orchidaceae</taxon>
        <taxon>Epidendroideae</taxon>
        <taxon>Malaxideae</taxon>
        <taxon>Dendrobiinae</taxon>
        <taxon>Dendrobium</taxon>
    </lineage>
</organism>
<gene>
    <name evidence="1" type="ORF">IEQ34_014011</name>
</gene>
<accession>A0AAV7G2P5</accession>
<keyword evidence="2" id="KW-1185">Reference proteome</keyword>
<dbReference type="EMBL" id="JAGFBR010000013">
    <property type="protein sequence ID" value="KAH0456104.1"/>
    <property type="molecule type" value="Genomic_DNA"/>
</dbReference>
<evidence type="ECO:0000313" key="1">
    <source>
        <dbReference type="EMBL" id="KAH0456104.1"/>
    </source>
</evidence>
<dbReference type="Proteomes" id="UP000775213">
    <property type="component" value="Unassembled WGS sequence"/>
</dbReference>
<dbReference type="AlphaFoldDB" id="A0AAV7G2P5"/>
<reference evidence="1 2" key="1">
    <citation type="journal article" date="2021" name="Hortic Res">
        <title>Chromosome-scale assembly of the Dendrobium chrysotoxum genome enhances the understanding of orchid evolution.</title>
        <authorList>
            <person name="Zhang Y."/>
            <person name="Zhang G.Q."/>
            <person name="Zhang D."/>
            <person name="Liu X.D."/>
            <person name="Xu X.Y."/>
            <person name="Sun W.H."/>
            <person name="Yu X."/>
            <person name="Zhu X."/>
            <person name="Wang Z.W."/>
            <person name="Zhao X."/>
            <person name="Zhong W.Y."/>
            <person name="Chen H."/>
            <person name="Yin W.L."/>
            <person name="Huang T."/>
            <person name="Niu S.C."/>
            <person name="Liu Z.J."/>
        </authorList>
    </citation>
    <scope>NUCLEOTIDE SEQUENCE [LARGE SCALE GENOMIC DNA]</scope>
    <source>
        <strain evidence="1">Lindl</strain>
    </source>
</reference>
<evidence type="ECO:0000313" key="2">
    <source>
        <dbReference type="Proteomes" id="UP000775213"/>
    </source>
</evidence>
<name>A0AAV7G2P5_DENCH</name>